<feature type="transmembrane region" description="Helical" evidence="2">
    <location>
        <begin position="612"/>
        <end position="632"/>
    </location>
</feature>
<gene>
    <name evidence="3" type="ORF">N8I77_012204</name>
</gene>
<keyword evidence="2" id="KW-1133">Transmembrane helix</keyword>
<dbReference type="Proteomes" id="UP001265746">
    <property type="component" value="Unassembled WGS sequence"/>
</dbReference>
<accession>A0AAD9S797</accession>
<organism evidence="3 4">
    <name type="scientific">Phomopsis amygdali</name>
    <name type="common">Fusicoccum amygdali</name>
    <dbReference type="NCBI Taxonomy" id="1214568"/>
    <lineage>
        <taxon>Eukaryota</taxon>
        <taxon>Fungi</taxon>
        <taxon>Dikarya</taxon>
        <taxon>Ascomycota</taxon>
        <taxon>Pezizomycotina</taxon>
        <taxon>Sordariomycetes</taxon>
        <taxon>Sordariomycetidae</taxon>
        <taxon>Diaporthales</taxon>
        <taxon>Diaporthaceae</taxon>
        <taxon>Diaporthe</taxon>
    </lineage>
</organism>
<feature type="region of interest" description="Disordered" evidence="1">
    <location>
        <begin position="45"/>
        <end position="131"/>
    </location>
</feature>
<keyword evidence="4" id="KW-1185">Reference proteome</keyword>
<evidence type="ECO:0000256" key="1">
    <source>
        <dbReference type="SAM" id="MobiDB-lite"/>
    </source>
</evidence>
<feature type="transmembrane region" description="Helical" evidence="2">
    <location>
        <begin position="644"/>
        <end position="661"/>
    </location>
</feature>
<proteinExistence type="predicted"/>
<evidence type="ECO:0000313" key="3">
    <source>
        <dbReference type="EMBL" id="KAK2598817.1"/>
    </source>
</evidence>
<protein>
    <submittedName>
        <fullName evidence="3">Uncharacterized protein</fullName>
    </submittedName>
</protein>
<sequence>MGKSWTVYIWSCCYCGHGGMNINTTSMCVSCGVARCGNCRMEEMKARGQSFKPSKRPKEGSGRRTVAKTSERQHETSSETAPGENRSSKKTVKTPNLEQKPSPQPRDLAKGPLRVHNPSNSDRNLRGAVDPNISDTETVVSTASSAATLVDPGAVDALARSIMVFQSLGCLWPQLVECCDTKERSIHVIERLLKRYAMDLELISLGMQSSKISESRMCLTAARFVRKSRLRVAHKIWEAQAHDLHNTAGQGNINHASNWKILTQEDVDDEDGPIDDDLAFEKIEESLFDKSPIFSLQANIKLLINLQNPMDHSTIHFFLSPLNTFVWNKISSLYEPSLSPGCTRVRYTCRCGRKLYDDFKELHPGALKKLENLLVSYFCEYPVTLQPGDIEPPATHDRSNRGNILGGWVRRWKQVFEGRLRDARLPQTRRPAEAMELGLCSGGTGSDRAGHNFVLLCLPFMRWARKLHQPHTCNMQSDKAFFLSLRNQYAEACKSRRWMSSESFRRVLSIDFVKFEMYRNALVDIKESPSVPDLEDKQGAEENYSYQPLPAETNPPIGPNLLMHLFKHPEDADVELVIYRKIPKKLRDKLEACPLKGTAVGWGVHFTEGINWFALFTCGCIGFTGALVFAVAWSTARGDIQSGFAIGGFIVTFMLFCLGIARTEIELGT</sequence>
<keyword evidence="2" id="KW-0472">Membrane</keyword>
<keyword evidence="2" id="KW-0812">Transmembrane</keyword>
<dbReference type="EMBL" id="JAUJFL010000008">
    <property type="protein sequence ID" value="KAK2598817.1"/>
    <property type="molecule type" value="Genomic_DNA"/>
</dbReference>
<name>A0AAD9S797_PHOAM</name>
<dbReference type="AlphaFoldDB" id="A0AAD9S797"/>
<comment type="caution">
    <text evidence="3">The sequence shown here is derived from an EMBL/GenBank/DDBJ whole genome shotgun (WGS) entry which is preliminary data.</text>
</comment>
<evidence type="ECO:0000313" key="4">
    <source>
        <dbReference type="Proteomes" id="UP001265746"/>
    </source>
</evidence>
<reference evidence="3" key="1">
    <citation type="submission" date="2023-06" db="EMBL/GenBank/DDBJ databases">
        <authorList>
            <person name="Noh H."/>
        </authorList>
    </citation>
    <scope>NUCLEOTIDE SEQUENCE</scope>
    <source>
        <strain evidence="3">DUCC20226</strain>
    </source>
</reference>
<evidence type="ECO:0000256" key="2">
    <source>
        <dbReference type="SAM" id="Phobius"/>
    </source>
</evidence>